<comment type="catalytic activity">
    <reaction evidence="10">
        <text>(sulfur carrier)-H + L-cysteine = (sulfur carrier)-SH + L-alanine</text>
        <dbReference type="Rhea" id="RHEA:43892"/>
        <dbReference type="Rhea" id="RHEA-COMP:14737"/>
        <dbReference type="Rhea" id="RHEA-COMP:14739"/>
        <dbReference type="ChEBI" id="CHEBI:29917"/>
        <dbReference type="ChEBI" id="CHEBI:35235"/>
        <dbReference type="ChEBI" id="CHEBI:57972"/>
        <dbReference type="ChEBI" id="CHEBI:64428"/>
        <dbReference type="EC" id="2.8.1.7"/>
    </reaction>
</comment>
<dbReference type="InterPro" id="IPR015421">
    <property type="entry name" value="PyrdxlP-dep_Trfase_major"/>
</dbReference>
<keyword evidence="13" id="KW-1185">Reference proteome</keyword>
<evidence type="ECO:0000256" key="8">
    <source>
        <dbReference type="ARBA" id="ARBA00023004"/>
    </source>
</evidence>
<dbReference type="InterPro" id="IPR016454">
    <property type="entry name" value="Cysteine_dSase"/>
</dbReference>
<dbReference type="Gene3D" id="3.90.1150.10">
    <property type="entry name" value="Aspartate Aminotransferase, domain 1"/>
    <property type="match status" value="1"/>
</dbReference>
<dbReference type="GO" id="GO:0051536">
    <property type="term" value="F:iron-sulfur cluster binding"/>
    <property type="evidence" value="ECO:0007669"/>
    <property type="project" value="UniProtKB-KW"/>
</dbReference>
<keyword evidence="8" id="KW-0408">Iron</keyword>
<name>A0A6I6MQP0_9CAUL</name>
<comment type="cofactor">
    <cofactor evidence="1">
        <name>pyridoxal 5'-phosphate</name>
        <dbReference type="ChEBI" id="CHEBI:597326"/>
    </cofactor>
</comment>
<evidence type="ECO:0000259" key="11">
    <source>
        <dbReference type="Pfam" id="PF00266"/>
    </source>
</evidence>
<dbReference type="AlphaFoldDB" id="A0A6I6MQP0"/>
<dbReference type="SUPFAM" id="SSF53383">
    <property type="entry name" value="PLP-dependent transferases"/>
    <property type="match status" value="1"/>
</dbReference>
<evidence type="ECO:0000313" key="13">
    <source>
        <dbReference type="Proteomes" id="UP000431269"/>
    </source>
</evidence>
<dbReference type="GO" id="GO:0046872">
    <property type="term" value="F:metal ion binding"/>
    <property type="evidence" value="ECO:0007669"/>
    <property type="project" value="UniProtKB-KW"/>
</dbReference>
<dbReference type="PANTHER" id="PTHR11601:SF34">
    <property type="entry name" value="CYSTEINE DESULFURASE"/>
    <property type="match status" value="1"/>
</dbReference>
<gene>
    <name evidence="12" type="primary">nifS</name>
    <name evidence="12" type="ORF">DSM104635_01928</name>
</gene>
<evidence type="ECO:0000256" key="1">
    <source>
        <dbReference type="ARBA" id="ARBA00001933"/>
    </source>
</evidence>
<dbReference type="Gene3D" id="3.40.640.10">
    <property type="entry name" value="Type I PLP-dependent aspartate aminotransferase-like (Major domain)"/>
    <property type="match status" value="1"/>
</dbReference>
<dbReference type="GO" id="GO:0031071">
    <property type="term" value="F:cysteine desulfurase activity"/>
    <property type="evidence" value="ECO:0007669"/>
    <property type="project" value="UniProtKB-EC"/>
</dbReference>
<keyword evidence="9" id="KW-0411">Iron-sulfur</keyword>
<dbReference type="Pfam" id="PF00266">
    <property type="entry name" value="Aminotran_5"/>
    <property type="match status" value="1"/>
</dbReference>
<dbReference type="InterPro" id="IPR015424">
    <property type="entry name" value="PyrdxlP-dep_Trfase"/>
</dbReference>
<protein>
    <recommendedName>
        <fullName evidence="4">Cysteine desulfurase</fullName>
    </recommendedName>
</protein>
<evidence type="ECO:0000256" key="10">
    <source>
        <dbReference type="ARBA" id="ARBA00050776"/>
    </source>
</evidence>
<evidence type="ECO:0000256" key="9">
    <source>
        <dbReference type="ARBA" id="ARBA00023014"/>
    </source>
</evidence>
<comment type="similarity">
    <text evidence="3">Belongs to the class-V pyridoxal-phosphate-dependent aminotransferase family. NifS/IscS subfamily.</text>
</comment>
<feature type="domain" description="Aminotransferase class V" evidence="11">
    <location>
        <begin position="6"/>
        <end position="374"/>
    </location>
</feature>
<sequence>MTKTPIYCDYNAGAPVRAEAAVAMARALAVAGNPSSVHAAGRAARAAIEDAREKIAAAVGASAENVVFTSGATEALHLVLDAFDVAQRKDPVVDDEGFIEEFPPPPSLIVSAVEHDALFEHAKHREMLRAPVQQDGTIDLAVLESIVREAPKPALVAVQLANNETGVIQPIAQIAAICREHGAMLLVDAAQAFGRIPVNIADLDATYLVVSSHKLGGPQGIGALVLAPGAPYVTTRFGGGQERGRRPGTENGPAIVSFGVAVDWALRDVDEEALRLAALRDRFEAGLPRDAVVFGAGARRLPNTSNFALPGLTAETAVIAMDLEGVAISSGAACSSGKVRSSRVLAAMGVAPEVAKAALRVSFGHESKESDVDEVLNALTKIAARRAQGAAA</sequence>
<evidence type="ECO:0000256" key="4">
    <source>
        <dbReference type="ARBA" id="ARBA00013558"/>
    </source>
</evidence>
<organism evidence="12 13">
    <name type="scientific">Terricaulis silvestris</name>
    <dbReference type="NCBI Taxonomy" id="2686094"/>
    <lineage>
        <taxon>Bacteria</taxon>
        <taxon>Pseudomonadati</taxon>
        <taxon>Pseudomonadota</taxon>
        <taxon>Alphaproteobacteria</taxon>
        <taxon>Caulobacterales</taxon>
        <taxon>Caulobacteraceae</taxon>
        <taxon>Terricaulis</taxon>
    </lineage>
</organism>
<dbReference type="Gene3D" id="1.10.260.50">
    <property type="match status" value="1"/>
</dbReference>
<dbReference type="InterPro" id="IPR000192">
    <property type="entry name" value="Aminotrans_V_dom"/>
</dbReference>
<evidence type="ECO:0000256" key="7">
    <source>
        <dbReference type="ARBA" id="ARBA00022898"/>
    </source>
</evidence>
<dbReference type="RefSeq" id="WP_158765976.1">
    <property type="nucleotide sequence ID" value="NZ_CP047045.1"/>
</dbReference>
<keyword evidence="6" id="KW-0479">Metal-binding</keyword>
<evidence type="ECO:0000256" key="5">
    <source>
        <dbReference type="ARBA" id="ARBA00022679"/>
    </source>
</evidence>
<evidence type="ECO:0000256" key="6">
    <source>
        <dbReference type="ARBA" id="ARBA00022723"/>
    </source>
</evidence>
<reference evidence="13" key="1">
    <citation type="submission" date="2019-12" db="EMBL/GenBank/DDBJ databases">
        <title>Complete genome of Terracaulis silvestris 0127_4.</title>
        <authorList>
            <person name="Vieira S."/>
            <person name="Riedel T."/>
            <person name="Sproer C."/>
            <person name="Pascual J."/>
            <person name="Boedeker C."/>
            <person name="Overmann J."/>
        </authorList>
    </citation>
    <scope>NUCLEOTIDE SEQUENCE [LARGE SCALE GENOMIC DNA]</scope>
    <source>
        <strain evidence="13">0127_4</strain>
    </source>
</reference>
<accession>A0A6I6MQP0</accession>
<dbReference type="Proteomes" id="UP000431269">
    <property type="component" value="Chromosome"/>
</dbReference>
<evidence type="ECO:0000256" key="3">
    <source>
        <dbReference type="ARBA" id="ARBA00006490"/>
    </source>
</evidence>
<dbReference type="KEGG" id="tsv:DSM104635_01928"/>
<keyword evidence="7" id="KW-0663">Pyridoxal phosphate</keyword>
<evidence type="ECO:0000313" key="12">
    <source>
        <dbReference type="EMBL" id="QGZ95087.1"/>
    </source>
</evidence>
<proteinExistence type="inferred from homology"/>
<dbReference type="EMBL" id="CP047045">
    <property type="protein sequence ID" value="QGZ95087.1"/>
    <property type="molecule type" value="Genomic_DNA"/>
</dbReference>
<dbReference type="PIRSF" id="PIRSF005572">
    <property type="entry name" value="NifS"/>
    <property type="match status" value="1"/>
</dbReference>
<keyword evidence="5 12" id="KW-0808">Transferase</keyword>
<comment type="function">
    <text evidence="2">Catalyzes the removal of elemental sulfur atoms from cysteine to produce alanine. Seems to participate in the biosynthesis of the nitrogenase metalloclusters by providing the inorganic sulfur required for the Fe-S core formation.</text>
</comment>
<evidence type="ECO:0000256" key="2">
    <source>
        <dbReference type="ARBA" id="ARBA00003120"/>
    </source>
</evidence>
<dbReference type="PANTHER" id="PTHR11601">
    <property type="entry name" value="CYSTEINE DESULFURYLASE FAMILY MEMBER"/>
    <property type="match status" value="1"/>
</dbReference>
<dbReference type="InterPro" id="IPR015422">
    <property type="entry name" value="PyrdxlP-dep_Trfase_small"/>
</dbReference>